<proteinExistence type="predicted"/>
<reference evidence="2" key="1">
    <citation type="submission" date="2014-10" db="EMBL/GenBank/DDBJ databases">
        <authorList>
            <person name="King R."/>
        </authorList>
    </citation>
    <scope>NUCLEOTIDE SEQUENCE [LARGE SCALE GENOMIC DNA]</scope>
    <source>
        <strain evidence="2">A3/5</strain>
    </source>
</reference>
<accession>A0A2L2THJ0</accession>
<sequence>MSSSSDFYVGDTSIDMLTMKLYLVAEKLDKQEQELTVLVADVRKKLSGDISNAKRERLENKASAFCQRIRTMQREYNGLWDRWLKMMQVENVDAGKLELEMKNEEMRLEQEERWETLERSGDYFKTRWG</sequence>
<dbReference type="GeneID" id="37262157"/>
<protein>
    <submittedName>
        <fullName evidence="1">Uncharacterized protein</fullName>
    </submittedName>
</protein>
<dbReference type="Proteomes" id="UP000245910">
    <property type="component" value="Chromosome III"/>
</dbReference>
<name>A0A2L2THJ0_9HYPO</name>
<dbReference type="OrthoDB" id="5028412at2759"/>
<keyword evidence="2" id="KW-1185">Reference proteome</keyword>
<dbReference type="EMBL" id="LN649231">
    <property type="protein sequence ID" value="CEI70442.1"/>
    <property type="molecule type" value="Genomic_DNA"/>
</dbReference>
<evidence type="ECO:0000313" key="2">
    <source>
        <dbReference type="Proteomes" id="UP000245910"/>
    </source>
</evidence>
<organism evidence="1 2">
    <name type="scientific">Fusarium venenatum</name>
    <dbReference type="NCBI Taxonomy" id="56646"/>
    <lineage>
        <taxon>Eukaryota</taxon>
        <taxon>Fungi</taxon>
        <taxon>Dikarya</taxon>
        <taxon>Ascomycota</taxon>
        <taxon>Pezizomycotina</taxon>
        <taxon>Sordariomycetes</taxon>
        <taxon>Hypocreomycetidae</taxon>
        <taxon>Hypocreales</taxon>
        <taxon>Nectriaceae</taxon>
        <taxon>Fusarium</taxon>
    </lineage>
</organism>
<dbReference type="KEGG" id="fvn:FVRRES_10519"/>
<evidence type="ECO:0000313" key="1">
    <source>
        <dbReference type="EMBL" id="CEI70442.1"/>
    </source>
</evidence>
<dbReference type="RefSeq" id="XP_025594156.1">
    <property type="nucleotide sequence ID" value="XM_025725571.2"/>
</dbReference>
<dbReference type="AlphaFoldDB" id="A0A2L2THJ0"/>